<protein>
    <submittedName>
        <fullName evidence="1">Uncharacterized protein</fullName>
    </submittedName>
</protein>
<dbReference type="RefSeq" id="WP_138087192.1">
    <property type="nucleotide sequence ID" value="NZ_VAUV01000011.1"/>
</dbReference>
<name>A0A5R8KBP9_9BACT</name>
<dbReference type="Proteomes" id="UP000306196">
    <property type="component" value="Unassembled WGS sequence"/>
</dbReference>
<dbReference type="AlphaFoldDB" id="A0A5R8KBP9"/>
<comment type="caution">
    <text evidence="1">The sequence shown here is derived from an EMBL/GenBank/DDBJ whole genome shotgun (WGS) entry which is preliminary data.</text>
</comment>
<organism evidence="1 2">
    <name type="scientific">Phragmitibacter flavus</name>
    <dbReference type="NCBI Taxonomy" id="2576071"/>
    <lineage>
        <taxon>Bacteria</taxon>
        <taxon>Pseudomonadati</taxon>
        <taxon>Verrucomicrobiota</taxon>
        <taxon>Verrucomicrobiia</taxon>
        <taxon>Verrucomicrobiales</taxon>
        <taxon>Verrucomicrobiaceae</taxon>
        <taxon>Phragmitibacter</taxon>
    </lineage>
</organism>
<evidence type="ECO:0000313" key="2">
    <source>
        <dbReference type="Proteomes" id="UP000306196"/>
    </source>
</evidence>
<gene>
    <name evidence="1" type="ORF">FEM03_15505</name>
</gene>
<sequence>MEISRWTLVVGVACLALLLTGSCVSHVSHEKWSSNSSLIQLKDGKLGINFVGAPGGNKTSAPFKLQFTLTARPEAYSQVFIRSLKVTFAPNRTIETKDLTILIGKSGFGQSLTEPIVSELFQTNSDLTISFNAIVVGKSSAEKSRVKMKFVKKVESGVVIFNPLTDFT</sequence>
<keyword evidence="2" id="KW-1185">Reference proteome</keyword>
<dbReference type="EMBL" id="VAUV01000011">
    <property type="protein sequence ID" value="TLD69732.1"/>
    <property type="molecule type" value="Genomic_DNA"/>
</dbReference>
<accession>A0A5R8KBP9</accession>
<evidence type="ECO:0000313" key="1">
    <source>
        <dbReference type="EMBL" id="TLD69732.1"/>
    </source>
</evidence>
<reference evidence="1 2" key="1">
    <citation type="submission" date="2019-05" db="EMBL/GenBank/DDBJ databases">
        <title>Verrucobacter flavum gen. nov., sp. nov. a new member of the family Verrucomicrobiaceae.</title>
        <authorList>
            <person name="Szuroczki S."/>
            <person name="Abbaszade G."/>
            <person name="Szabo A."/>
            <person name="Felfoldi T."/>
            <person name="Schumann P."/>
            <person name="Boka K."/>
            <person name="Keki Z."/>
            <person name="Toumi M."/>
            <person name="Toth E."/>
        </authorList>
    </citation>
    <scope>NUCLEOTIDE SEQUENCE [LARGE SCALE GENOMIC DNA]</scope>
    <source>
        <strain evidence="1 2">MG-N-17</strain>
    </source>
</reference>
<dbReference type="PROSITE" id="PS51257">
    <property type="entry name" value="PROKAR_LIPOPROTEIN"/>
    <property type="match status" value="1"/>
</dbReference>
<proteinExistence type="predicted"/>